<evidence type="ECO:0000313" key="2">
    <source>
        <dbReference type="Proteomes" id="UP001064262"/>
    </source>
</evidence>
<dbReference type="EMBL" id="JAODIM010000038">
    <property type="protein sequence ID" value="MCU5777294.1"/>
    <property type="molecule type" value="Genomic_DNA"/>
</dbReference>
<organism evidence="1 2">
    <name type="scientific">Winslowiella arboricola</name>
    <dbReference type="NCBI Taxonomy" id="2978220"/>
    <lineage>
        <taxon>Bacteria</taxon>
        <taxon>Pseudomonadati</taxon>
        <taxon>Pseudomonadota</taxon>
        <taxon>Gammaproteobacteria</taxon>
        <taxon>Enterobacterales</taxon>
        <taxon>Erwiniaceae</taxon>
        <taxon>Winslowiella</taxon>
    </lineage>
</organism>
<dbReference type="InterPro" id="IPR010351">
    <property type="entry name" value="DUF943"/>
</dbReference>
<dbReference type="RefSeq" id="WP_267143285.1">
    <property type="nucleotide sequence ID" value="NZ_JAODIL010000076.1"/>
</dbReference>
<evidence type="ECO:0000313" key="1">
    <source>
        <dbReference type="EMBL" id="MCU5777294.1"/>
    </source>
</evidence>
<proteinExistence type="predicted"/>
<reference evidence="1" key="1">
    <citation type="submission" date="2022-09" db="EMBL/GenBank/DDBJ databases">
        <title>Winslowiella arboricola sp. nov., isolated from bleeding cankers on broadleaf hosts.</title>
        <authorList>
            <person name="Brady C."/>
            <person name="Kaur S."/>
            <person name="Crampton B."/>
            <person name="Maddock D."/>
            <person name="Arnold D."/>
            <person name="Denman S."/>
        </authorList>
    </citation>
    <scope>NUCLEOTIDE SEQUENCE</scope>
    <source>
        <strain evidence="1">BAC 15a-03b</strain>
    </source>
</reference>
<comment type="caution">
    <text evidence="1">The sequence shown here is derived from an EMBL/GenBank/DDBJ whole genome shotgun (WGS) entry which is preliminary data.</text>
</comment>
<dbReference type="AlphaFoldDB" id="A0A9J6PKM1"/>
<gene>
    <name evidence="1" type="ORF">N5923_07305</name>
</gene>
<name>A0A9J6PKM1_9GAMM</name>
<keyword evidence="2" id="KW-1185">Reference proteome</keyword>
<dbReference type="Proteomes" id="UP001064262">
    <property type="component" value="Unassembled WGS sequence"/>
</dbReference>
<dbReference type="Pfam" id="PF06092">
    <property type="entry name" value="DUF943"/>
    <property type="match status" value="1"/>
</dbReference>
<accession>A0A9J6PKM1</accession>
<protein>
    <submittedName>
        <fullName evidence="1">DUF943 family protein</fullName>
    </submittedName>
</protein>
<sequence>MMNKIIVLLVVVITVLLTFWSMKSVEVIDVHMSDAGYSNIVVSHLPYTDKSRIEWWLENQKGFEDKYKIPSPSKYGSYNIAVWGIGDGYINFERNYKKDLYCFGDMKADKNCIEKNLLLTIRKGVDGKTIFTIGINGETYVLNGDEIVKVQKNKNW</sequence>